<keyword evidence="4" id="KW-1185">Reference proteome</keyword>
<dbReference type="VEuPathDB" id="TrichDB:TVAG_119510"/>
<keyword evidence="1" id="KW-0812">Transmembrane</keyword>
<dbReference type="Proteomes" id="UP000001542">
    <property type="component" value="Unassembled WGS sequence"/>
</dbReference>
<reference evidence="3" key="1">
    <citation type="submission" date="2006-10" db="EMBL/GenBank/DDBJ databases">
        <authorList>
            <person name="Amadeo P."/>
            <person name="Zhao Q."/>
            <person name="Wortman J."/>
            <person name="Fraser-Liggett C."/>
            <person name="Carlton J."/>
        </authorList>
    </citation>
    <scope>NUCLEOTIDE SEQUENCE</scope>
    <source>
        <strain evidence="3">G3</strain>
    </source>
</reference>
<dbReference type="VEuPathDB" id="TrichDB:TVAGG3_0992260"/>
<organism evidence="3 4">
    <name type="scientific">Trichomonas vaginalis (strain ATCC PRA-98 / G3)</name>
    <dbReference type="NCBI Taxonomy" id="412133"/>
    <lineage>
        <taxon>Eukaryota</taxon>
        <taxon>Metamonada</taxon>
        <taxon>Parabasalia</taxon>
        <taxon>Trichomonadida</taxon>
        <taxon>Trichomonadidae</taxon>
        <taxon>Trichomonas</taxon>
    </lineage>
</organism>
<feature type="chain" id="PRO_5002643114" evidence="2">
    <location>
        <begin position="19"/>
        <end position="494"/>
    </location>
</feature>
<keyword evidence="2" id="KW-0732">Signal</keyword>
<protein>
    <submittedName>
        <fullName evidence="3">Uncharacterized protein</fullName>
    </submittedName>
</protein>
<dbReference type="InParanoid" id="A2D797"/>
<dbReference type="PANTHER" id="PTHR46155">
    <property type="entry name" value="BIFUNCTIONAL INHIBITOR/LIPID-TRANSFER PROTEIN/SEED STORAGE 2S ALBUMIN SUPERFAMILY PROTEIN"/>
    <property type="match status" value="1"/>
</dbReference>
<accession>A2D797</accession>
<proteinExistence type="predicted"/>
<evidence type="ECO:0000256" key="2">
    <source>
        <dbReference type="SAM" id="SignalP"/>
    </source>
</evidence>
<dbReference type="AlphaFoldDB" id="A2D797"/>
<dbReference type="RefSeq" id="XP_001276862.1">
    <property type="nucleotide sequence ID" value="XM_001276861.1"/>
</dbReference>
<dbReference type="PANTHER" id="PTHR46155:SF1">
    <property type="entry name" value="BIFUNCTIONAL INHIBITOR_LIPID-TRANSFER PROTEIN_SEED STORAGE 2S ALBUMIN SUPERFAMILY PROTEIN"/>
    <property type="match status" value="1"/>
</dbReference>
<dbReference type="EMBL" id="DS113177">
    <property type="protein sequence ID" value="EAY23614.1"/>
    <property type="molecule type" value="Genomic_DNA"/>
</dbReference>
<gene>
    <name evidence="3" type="ORF">TVAG_119510</name>
</gene>
<dbReference type="KEGG" id="tva:4720852"/>
<evidence type="ECO:0000313" key="3">
    <source>
        <dbReference type="EMBL" id="EAY23614.1"/>
    </source>
</evidence>
<sequence>MFAIFLTLVAGATYEVTSLLQTFTLSGSLMGTSTLQSNSGPAIYYLLTCRATSYALTAYDSGGASYTIPVDTQSNNAYYVPYPRSRLECRVPILNQDTIIAICGLTGCENGLHFLERSPIIVDFQKSIPPSIMPIYPNHKRCIAIFNTNLNLAFLNNLPEGSSSSLLIENARTWTTMEKGQIYTSKTQFQVLLVKLDLGDFSGVPDYQINFTSREQAIQIYDRSFYEIPFPTPAVTPVDTPFITMYETPYETNSITPIETPYTTVYQTYATTPLITPHTTPYITQKTTPYETVEKTPFTTFYKTPFSTVEKTPFSTAYTTPIITPRPSNGGTPAPSDFPTPFSTAHKTAFETPYSTVKTTPSETDIPATPAESPSTYIKTPRWTAFPSATPYEDEYDQPGYDPNPIIVEIKETHPPIQTEFVKTEVPKVKAAINIASGTALIVVIVILTVINIIRNIRLAYKVIKGDDPAFFGDDGDEFDSLSFSYSYDYSTTE</sequence>
<evidence type="ECO:0000256" key="1">
    <source>
        <dbReference type="SAM" id="Phobius"/>
    </source>
</evidence>
<evidence type="ECO:0000313" key="4">
    <source>
        <dbReference type="Proteomes" id="UP000001542"/>
    </source>
</evidence>
<name>A2D797_TRIV3</name>
<keyword evidence="1" id="KW-1133">Transmembrane helix</keyword>
<feature type="transmembrane region" description="Helical" evidence="1">
    <location>
        <begin position="431"/>
        <end position="454"/>
    </location>
</feature>
<reference evidence="3" key="2">
    <citation type="journal article" date="2007" name="Science">
        <title>Draft genome sequence of the sexually transmitted pathogen Trichomonas vaginalis.</title>
        <authorList>
            <person name="Carlton J.M."/>
            <person name="Hirt R.P."/>
            <person name="Silva J.C."/>
            <person name="Delcher A.L."/>
            <person name="Schatz M."/>
            <person name="Zhao Q."/>
            <person name="Wortman J.R."/>
            <person name="Bidwell S.L."/>
            <person name="Alsmark U.C.M."/>
            <person name="Besteiro S."/>
            <person name="Sicheritz-Ponten T."/>
            <person name="Noel C.J."/>
            <person name="Dacks J.B."/>
            <person name="Foster P.G."/>
            <person name="Simillion C."/>
            <person name="Van de Peer Y."/>
            <person name="Miranda-Saavedra D."/>
            <person name="Barton G.J."/>
            <person name="Westrop G.D."/>
            <person name="Mueller S."/>
            <person name="Dessi D."/>
            <person name="Fiori P.L."/>
            <person name="Ren Q."/>
            <person name="Paulsen I."/>
            <person name="Zhang H."/>
            <person name="Bastida-Corcuera F.D."/>
            <person name="Simoes-Barbosa A."/>
            <person name="Brown M.T."/>
            <person name="Hayes R.D."/>
            <person name="Mukherjee M."/>
            <person name="Okumura C.Y."/>
            <person name="Schneider R."/>
            <person name="Smith A.J."/>
            <person name="Vanacova S."/>
            <person name="Villalvazo M."/>
            <person name="Haas B.J."/>
            <person name="Pertea M."/>
            <person name="Feldblyum T.V."/>
            <person name="Utterback T.R."/>
            <person name="Shu C.L."/>
            <person name="Osoegawa K."/>
            <person name="de Jong P.J."/>
            <person name="Hrdy I."/>
            <person name="Horvathova L."/>
            <person name="Zubacova Z."/>
            <person name="Dolezal P."/>
            <person name="Malik S.B."/>
            <person name="Logsdon J.M. Jr."/>
            <person name="Henze K."/>
            <person name="Gupta A."/>
            <person name="Wang C.C."/>
            <person name="Dunne R.L."/>
            <person name="Upcroft J.A."/>
            <person name="Upcroft P."/>
            <person name="White O."/>
            <person name="Salzberg S.L."/>
            <person name="Tang P."/>
            <person name="Chiu C.-H."/>
            <person name="Lee Y.-S."/>
            <person name="Embley T.M."/>
            <person name="Coombs G.H."/>
            <person name="Mottram J.C."/>
            <person name="Tachezy J."/>
            <person name="Fraser-Liggett C.M."/>
            <person name="Johnson P.J."/>
        </authorList>
    </citation>
    <scope>NUCLEOTIDE SEQUENCE [LARGE SCALE GENOMIC DNA]</scope>
    <source>
        <strain evidence="3">G3</strain>
    </source>
</reference>
<feature type="signal peptide" evidence="2">
    <location>
        <begin position="1"/>
        <end position="18"/>
    </location>
</feature>
<keyword evidence="1" id="KW-0472">Membrane</keyword>